<name>A0ABQ5AN57_9ASTR</name>
<evidence type="ECO:0000313" key="2">
    <source>
        <dbReference type="Proteomes" id="UP001151760"/>
    </source>
</evidence>
<accession>A0ABQ5AN57</accession>
<dbReference type="EMBL" id="BQNB010012482">
    <property type="protein sequence ID" value="GJT04100.1"/>
    <property type="molecule type" value="Genomic_DNA"/>
</dbReference>
<gene>
    <name evidence="1" type="ORF">Tco_0838562</name>
</gene>
<comment type="caution">
    <text evidence="1">The sequence shown here is derived from an EMBL/GenBank/DDBJ whole genome shotgun (WGS) entry which is preliminary data.</text>
</comment>
<protein>
    <submittedName>
        <fullName evidence="1">Uncharacterized protein</fullName>
    </submittedName>
</protein>
<dbReference type="Proteomes" id="UP001151760">
    <property type="component" value="Unassembled WGS sequence"/>
</dbReference>
<sequence>MLRFSIDMAFPPREQRHRFLRYEGLEYLNTNIVDFEGRLARIYMREVHRVSVFNFRGLSDLMAKGLTARIMMEHRNEAGVSVFTSKD</sequence>
<proteinExistence type="predicted"/>
<keyword evidence="2" id="KW-1185">Reference proteome</keyword>
<organism evidence="1 2">
    <name type="scientific">Tanacetum coccineum</name>
    <dbReference type="NCBI Taxonomy" id="301880"/>
    <lineage>
        <taxon>Eukaryota</taxon>
        <taxon>Viridiplantae</taxon>
        <taxon>Streptophyta</taxon>
        <taxon>Embryophyta</taxon>
        <taxon>Tracheophyta</taxon>
        <taxon>Spermatophyta</taxon>
        <taxon>Magnoliopsida</taxon>
        <taxon>eudicotyledons</taxon>
        <taxon>Gunneridae</taxon>
        <taxon>Pentapetalae</taxon>
        <taxon>asterids</taxon>
        <taxon>campanulids</taxon>
        <taxon>Asterales</taxon>
        <taxon>Asteraceae</taxon>
        <taxon>Asteroideae</taxon>
        <taxon>Anthemideae</taxon>
        <taxon>Anthemidinae</taxon>
        <taxon>Tanacetum</taxon>
    </lineage>
</organism>
<evidence type="ECO:0000313" key="1">
    <source>
        <dbReference type="EMBL" id="GJT04100.1"/>
    </source>
</evidence>
<reference evidence="1" key="1">
    <citation type="journal article" date="2022" name="Int. J. Mol. Sci.">
        <title>Draft Genome of Tanacetum Coccineum: Genomic Comparison of Closely Related Tanacetum-Family Plants.</title>
        <authorList>
            <person name="Yamashiro T."/>
            <person name="Shiraishi A."/>
            <person name="Nakayama K."/>
            <person name="Satake H."/>
        </authorList>
    </citation>
    <scope>NUCLEOTIDE SEQUENCE</scope>
</reference>
<reference evidence="1" key="2">
    <citation type="submission" date="2022-01" db="EMBL/GenBank/DDBJ databases">
        <authorList>
            <person name="Yamashiro T."/>
            <person name="Shiraishi A."/>
            <person name="Satake H."/>
            <person name="Nakayama K."/>
        </authorList>
    </citation>
    <scope>NUCLEOTIDE SEQUENCE</scope>
</reference>